<dbReference type="GO" id="GO:0004519">
    <property type="term" value="F:endonuclease activity"/>
    <property type="evidence" value="ECO:0007669"/>
    <property type="project" value="UniProtKB-KW"/>
</dbReference>
<feature type="compositionally biased region" description="Basic and acidic residues" evidence="9">
    <location>
        <begin position="1"/>
        <end position="12"/>
    </location>
</feature>
<dbReference type="InterPro" id="IPR000477">
    <property type="entry name" value="RT_dom"/>
</dbReference>
<evidence type="ECO:0000256" key="9">
    <source>
        <dbReference type="SAM" id="MobiDB-lite"/>
    </source>
</evidence>
<dbReference type="AlphaFoldDB" id="A0A8R1I447"/>
<evidence type="ECO:0000256" key="1">
    <source>
        <dbReference type="ARBA" id="ARBA00012493"/>
    </source>
</evidence>
<dbReference type="Gene3D" id="3.10.20.370">
    <property type="match status" value="1"/>
</dbReference>
<keyword evidence="5" id="KW-0255">Endonuclease</keyword>
<name>A0A8R1I447_CAEJA</name>
<dbReference type="FunFam" id="3.10.20.370:FF:000001">
    <property type="entry name" value="Retrovirus-related Pol polyprotein from transposon 17.6-like protein"/>
    <property type="match status" value="1"/>
</dbReference>
<evidence type="ECO:0000313" key="13">
    <source>
        <dbReference type="Proteomes" id="UP000005237"/>
    </source>
</evidence>
<reference evidence="12" key="2">
    <citation type="submission" date="2022-06" db="UniProtKB">
        <authorList>
            <consortium name="EnsemblMetazoa"/>
        </authorList>
    </citation>
    <scope>IDENTIFICATION</scope>
    <source>
        <strain evidence="12">DF5081</strain>
    </source>
</reference>
<keyword evidence="7" id="KW-0695">RNA-directed DNA polymerase</keyword>
<dbReference type="InterPro" id="IPR043128">
    <property type="entry name" value="Rev_trsase/Diguanyl_cyclase"/>
</dbReference>
<dbReference type="Gene3D" id="3.30.70.270">
    <property type="match status" value="2"/>
</dbReference>
<dbReference type="PANTHER" id="PTHR37984:SF5">
    <property type="entry name" value="PROTEIN NYNRIN-LIKE"/>
    <property type="match status" value="1"/>
</dbReference>
<accession>A0A8R1I447</accession>
<evidence type="ECO:0000256" key="7">
    <source>
        <dbReference type="ARBA" id="ARBA00022918"/>
    </source>
</evidence>
<dbReference type="InterPro" id="IPR043502">
    <property type="entry name" value="DNA/RNA_pol_sf"/>
</dbReference>
<dbReference type="EnsemblMetazoa" id="CJA16441b.1">
    <property type="protein sequence ID" value="CJA16441b.1"/>
    <property type="gene ID" value="WBGene00135646"/>
</dbReference>
<proteinExistence type="predicted"/>
<feature type="domain" description="Reverse transcriptase RNase H-like" evidence="11">
    <location>
        <begin position="525"/>
        <end position="628"/>
    </location>
</feature>
<dbReference type="Proteomes" id="UP000005237">
    <property type="component" value="Unassembled WGS sequence"/>
</dbReference>
<feature type="region of interest" description="Disordered" evidence="9">
    <location>
        <begin position="1"/>
        <end position="25"/>
    </location>
</feature>
<keyword evidence="8" id="KW-0175">Coiled coil</keyword>
<dbReference type="InterPro" id="IPR050951">
    <property type="entry name" value="Retrovirus_Pol_polyprotein"/>
</dbReference>
<evidence type="ECO:0000256" key="8">
    <source>
        <dbReference type="SAM" id="Coils"/>
    </source>
</evidence>
<dbReference type="SUPFAM" id="SSF56672">
    <property type="entry name" value="DNA/RNA polymerases"/>
    <property type="match status" value="1"/>
</dbReference>
<evidence type="ECO:0000256" key="4">
    <source>
        <dbReference type="ARBA" id="ARBA00022722"/>
    </source>
</evidence>
<keyword evidence="3" id="KW-0548">Nucleotidyltransferase</keyword>
<dbReference type="Pfam" id="PF00078">
    <property type="entry name" value="RVT_1"/>
    <property type="match status" value="1"/>
</dbReference>
<sequence>MEKIRAKESRTEAEEEPMLEEMGGNVPIVDEELLLGPDGEVVLEEDGWSGRSENTAPSFVEVLDKIKEEERKKSAKRTRSEEDGLRGDSSWAAQMEMEVSIKDRRKLLKGWHKFIVARAAQGGEERELELKVEKLEEELDRARRRLEVAENAAKREKKRALEMKSNLERVASALDESRRARKEMVEEFSATAGKGLQTNTGDVQRRYVKMGCGKCRNMGAQVLLESSEDWMANSLCTKNEKGILMAVVANWKDQPLLIKKNQVLGVVSGDWEIYEKENDFSVNMMELDRKKDTEKINMKEKVLKMLEDNGSIPEGKIQATLEEYWDVFAVEDSHLTQTEVVKCVIELEKTEPIRPKCRPVPLALQEKGVFGRPARDGKLIDDILIASETEEEHAKDLAKVLGRIREWGLKLKAQKCKIAQKSVEYLGHVVDQNGIHTDGKKVEKMENFPIPKDRKELHSFLGLCAYYRNFVLNFADIAAPLTPLTSPKIAWRWTEEQQNAFEELKRRMTSAPVLAQPNVEEARSFARPFCIFTDASNRGIGAVLAQKGDDSQYHPIAFASKALTSAEKNYHVSDKEALAVLFATRRFKHFIFGCPTTVYTDHKPLTSLFKAKNLADRLLRWSLEMQDF</sequence>
<dbReference type="CDD" id="cd09274">
    <property type="entry name" value="RNase_HI_RT_Ty3"/>
    <property type="match status" value="1"/>
</dbReference>
<evidence type="ECO:0000313" key="12">
    <source>
        <dbReference type="EnsemblMetazoa" id="CJA16441b.1"/>
    </source>
</evidence>
<evidence type="ECO:0000256" key="3">
    <source>
        <dbReference type="ARBA" id="ARBA00022695"/>
    </source>
</evidence>
<dbReference type="FunFam" id="3.30.70.270:FF:000020">
    <property type="entry name" value="Transposon Tf2-6 polyprotein-like Protein"/>
    <property type="match status" value="1"/>
</dbReference>
<feature type="compositionally biased region" description="Basic and acidic residues" evidence="9">
    <location>
        <begin position="65"/>
        <end position="86"/>
    </location>
</feature>
<keyword evidence="2" id="KW-0808">Transferase</keyword>
<feature type="domain" description="Reverse transcriptase" evidence="10">
    <location>
        <begin position="380"/>
        <end position="429"/>
    </location>
</feature>
<dbReference type="EC" id="2.7.7.49" evidence="1"/>
<feature type="region of interest" description="Disordered" evidence="9">
    <location>
        <begin position="65"/>
        <end position="87"/>
    </location>
</feature>
<dbReference type="PANTHER" id="PTHR37984">
    <property type="entry name" value="PROTEIN CBG26694"/>
    <property type="match status" value="1"/>
</dbReference>
<keyword evidence="4" id="KW-0540">Nuclease</keyword>
<evidence type="ECO:0000259" key="10">
    <source>
        <dbReference type="Pfam" id="PF00078"/>
    </source>
</evidence>
<keyword evidence="13" id="KW-1185">Reference proteome</keyword>
<evidence type="ECO:0000256" key="6">
    <source>
        <dbReference type="ARBA" id="ARBA00022801"/>
    </source>
</evidence>
<dbReference type="Pfam" id="PF17917">
    <property type="entry name" value="RT_RNaseH"/>
    <property type="match status" value="1"/>
</dbReference>
<feature type="coiled-coil region" evidence="8">
    <location>
        <begin position="118"/>
        <end position="187"/>
    </location>
</feature>
<keyword evidence="6" id="KW-0378">Hydrolase</keyword>
<evidence type="ECO:0000259" key="11">
    <source>
        <dbReference type="Pfam" id="PF17917"/>
    </source>
</evidence>
<dbReference type="GO" id="GO:0003964">
    <property type="term" value="F:RNA-directed DNA polymerase activity"/>
    <property type="evidence" value="ECO:0007669"/>
    <property type="project" value="UniProtKB-KW"/>
</dbReference>
<dbReference type="GO" id="GO:0016787">
    <property type="term" value="F:hydrolase activity"/>
    <property type="evidence" value="ECO:0007669"/>
    <property type="project" value="UniProtKB-KW"/>
</dbReference>
<organism evidence="12 13">
    <name type="scientific">Caenorhabditis japonica</name>
    <dbReference type="NCBI Taxonomy" id="281687"/>
    <lineage>
        <taxon>Eukaryota</taxon>
        <taxon>Metazoa</taxon>
        <taxon>Ecdysozoa</taxon>
        <taxon>Nematoda</taxon>
        <taxon>Chromadorea</taxon>
        <taxon>Rhabditida</taxon>
        <taxon>Rhabditina</taxon>
        <taxon>Rhabditomorpha</taxon>
        <taxon>Rhabditoidea</taxon>
        <taxon>Rhabditidae</taxon>
        <taxon>Peloderinae</taxon>
        <taxon>Caenorhabditis</taxon>
    </lineage>
</organism>
<protein>
    <recommendedName>
        <fullName evidence="1">RNA-directed DNA polymerase</fullName>
        <ecNumber evidence="1">2.7.7.49</ecNumber>
    </recommendedName>
</protein>
<reference evidence="13" key="1">
    <citation type="submission" date="2010-08" db="EMBL/GenBank/DDBJ databases">
        <authorList>
            <consortium name="Caenorhabditis japonica Sequencing Consortium"/>
            <person name="Wilson R.K."/>
        </authorList>
    </citation>
    <scope>NUCLEOTIDE SEQUENCE [LARGE SCALE GENOMIC DNA]</scope>
    <source>
        <strain evidence="13">DF5081</strain>
    </source>
</reference>
<dbReference type="InterPro" id="IPR041373">
    <property type="entry name" value="RT_RNaseH"/>
</dbReference>
<evidence type="ECO:0000256" key="5">
    <source>
        <dbReference type="ARBA" id="ARBA00022759"/>
    </source>
</evidence>
<evidence type="ECO:0000256" key="2">
    <source>
        <dbReference type="ARBA" id="ARBA00022679"/>
    </source>
</evidence>